<dbReference type="AlphaFoldDB" id="I1GL92"/>
<feature type="domain" description="RNase H type-1" evidence="1">
    <location>
        <begin position="23"/>
        <end position="95"/>
    </location>
</feature>
<keyword evidence="4" id="KW-1185">Reference proteome</keyword>
<reference evidence="3" key="3">
    <citation type="submission" date="2018-08" db="UniProtKB">
        <authorList>
            <consortium name="EnsemblPlants"/>
        </authorList>
    </citation>
    <scope>IDENTIFICATION</scope>
    <source>
        <strain evidence="3">cv. Bd21</strain>
    </source>
</reference>
<dbReference type="EMBL" id="CM000880">
    <property type="protein sequence ID" value="KQK12309.1"/>
    <property type="molecule type" value="Genomic_DNA"/>
</dbReference>
<dbReference type="InterPro" id="IPR002156">
    <property type="entry name" value="RNaseH_domain"/>
</dbReference>
<dbReference type="GO" id="GO:0004523">
    <property type="term" value="F:RNA-DNA hybrid ribonuclease activity"/>
    <property type="evidence" value="ECO:0007669"/>
    <property type="project" value="InterPro"/>
</dbReference>
<dbReference type="Gene3D" id="3.30.420.10">
    <property type="entry name" value="Ribonuclease H-like superfamily/Ribonuclease H"/>
    <property type="match status" value="1"/>
</dbReference>
<sequence length="96" mass="10715">MDDAFEVGEAKLENDMFIFPYRYGEWGVVIRNKDGDVVTDGAGHVDNIGETFAAELAGVEEAIDMSTYVGIHKLTIETDPKLLCKTMNEKKRNSSR</sequence>
<evidence type="ECO:0000259" key="1">
    <source>
        <dbReference type="Pfam" id="PF13456"/>
    </source>
</evidence>
<protein>
    <recommendedName>
        <fullName evidence="1">RNase H type-1 domain-containing protein</fullName>
    </recommendedName>
</protein>
<evidence type="ECO:0000313" key="4">
    <source>
        <dbReference type="Proteomes" id="UP000008810"/>
    </source>
</evidence>
<dbReference type="InParanoid" id="I1GL92"/>
<evidence type="ECO:0000313" key="3">
    <source>
        <dbReference type="EnsemblPlants" id="KQK12309"/>
    </source>
</evidence>
<dbReference type="InterPro" id="IPR012337">
    <property type="entry name" value="RNaseH-like_sf"/>
</dbReference>
<reference evidence="2 3" key="1">
    <citation type="journal article" date="2010" name="Nature">
        <title>Genome sequencing and analysis of the model grass Brachypodium distachyon.</title>
        <authorList>
            <consortium name="International Brachypodium Initiative"/>
        </authorList>
    </citation>
    <scope>NUCLEOTIDE SEQUENCE [LARGE SCALE GENOMIC DNA]</scope>
    <source>
        <strain evidence="2 3">Bd21</strain>
    </source>
</reference>
<dbReference type="Proteomes" id="UP000008810">
    <property type="component" value="Chromosome 1"/>
</dbReference>
<dbReference type="Pfam" id="PF13456">
    <property type="entry name" value="RVT_3"/>
    <property type="match status" value="1"/>
</dbReference>
<name>I1GL92_BRADI</name>
<dbReference type="InterPro" id="IPR036397">
    <property type="entry name" value="RNaseH_sf"/>
</dbReference>
<proteinExistence type="predicted"/>
<dbReference type="EnsemblPlants" id="KQK12309">
    <property type="protein sequence ID" value="KQK12309"/>
    <property type="gene ID" value="BRADI_1g02860v3"/>
</dbReference>
<evidence type="ECO:0000313" key="2">
    <source>
        <dbReference type="EMBL" id="KQK12309.1"/>
    </source>
</evidence>
<organism evidence="2">
    <name type="scientific">Brachypodium distachyon</name>
    <name type="common">Purple false brome</name>
    <name type="synonym">Trachynia distachya</name>
    <dbReference type="NCBI Taxonomy" id="15368"/>
    <lineage>
        <taxon>Eukaryota</taxon>
        <taxon>Viridiplantae</taxon>
        <taxon>Streptophyta</taxon>
        <taxon>Embryophyta</taxon>
        <taxon>Tracheophyta</taxon>
        <taxon>Spermatophyta</taxon>
        <taxon>Magnoliopsida</taxon>
        <taxon>Liliopsida</taxon>
        <taxon>Poales</taxon>
        <taxon>Poaceae</taxon>
        <taxon>BOP clade</taxon>
        <taxon>Pooideae</taxon>
        <taxon>Stipodae</taxon>
        <taxon>Brachypodieae</taxon>
        <taxon>Brachypodium</taxon>
    </lineage>
</organism>
<dbReference type="Gramene" id="KQK12309">
    <property type="protein sequence ID" value="KQK12309"/>
    <property type="gene ID" value="BRADI_1g02860v3"/>
</dbReference>
<accession>I1GL92</accession>
<dbReference type="HOGENOM" id="CLU_2362615_0_0_1"/>
<dbReference type="GO" id="GO:0003676">
    <property type="term" value="F:nucleic acid binding"/>
    <property type="evidence" value="ECO:0007669"/>
    <property type="project" value="InterPro"/>
</dbReference>
<reference evidence="2" key="2">
    <citation type="submission" date="2017-06" db="EMBL/GenBank/DDBJ databases">
        <title>WGS assembly of Brachypodium distachyon.</title>
        <authorList>
            <consortium name="The International Brachypodium Initiative"/>
            <person name="Lucas S."/>
            <person name="Harmon-Smith M."/>
            <person name="Lail K."/>
            <person name="Tice H."/>
            <person name="Grimwood J."/>
            <person name="Bruce D."/>
            <person name="Barry K."/>
            <person name="Shu S."/>
            <person name="Lindquist E."/>
            <person name="Wang M."/>
            <person name="Pitluck S."/>
            <person name="Vogel J.P."/>
            <person name="Garvin D.F."/>
            <person name="Mockler T.C."/>
            <person name="Schmutz J."/>
            <person name="Rokhsar D."/>
            <person name="Bevan M.W."/>
        </authorList>
    </citation>
    <scope>NUCLEOTIDE SEQUENCE</scope>
    <source>
        <strain evidence="2">Bd21</strain>
    </source>
</reference>
<dbReference type="SUPFAM" id="SSF53098">
    <property type="entry name" value="Ribonuclease H-like"/>
    <property type="match status" value="1"/>
</dbReference>
<dbReference type="FunCoup" id="I1GL92">
    <property type="interactions" value="220"/>
</dbReference>
<gene>
    <name evidence="2" type="ORF">BRADI_1g02860v3</name>
</gene>